<feature type="domain" description="Aldehyde dehydrogenase" evidence="8">
    <location>
        <begin position="28"/>
        <end position="443"/>
    </location>
</feature>
<evidence type="ECO:0000256" key="7">
    <source>
        <dbReference type="RuleBase" id="RU003345"/>
    </source>
</evidence>
<feature type="active site" evidence="5">
    <location>
        <position position="252"/>
    </location>
</feature>
<dbReference type="GO" id="GO:0006081">
    <property type="term" value="P:aldehyde metabolic process"/>
    <property type="evidence" value="ECO:0007669"/>
    <property type="project" value="InterPro"/>
</dbReference>
<dbReference type="OrthoDB" id="6187633at2"/>
<dbReference type="GO" id="GO:0005737">
    <property type="term" value="C:cytoplasm"/>
    <property type="evidence" value="ECO:0007669"/>
    <property type="project" value="TreeGrafter"/>
</dbReference>
<dbReference type="InterPro" id="IPR029510">
    <property type="entry name" value="Ald_DH_CS_GLU"/>
</dbReference>
<dbReference type="STRING" id="522306.CAP2UW1_2234"/>
<evidence type="ECO:0000256" key="5">
    <source>
        <dbReference type="PIRSR" id="PIRSR036492-1"/>
    </source>
</evidence>
<accession>C7RP43</accession>
<protein>
    <recommendedName>
        <fullName evidence="4">Aldehyde dehydrogenase</fullName>
    </recommendedName>
</protein>
<dbReference type="InterPro" id="IPR016163">
    <property type="entry name" value="Ald_DH_C"/>
</dbReference>
<gene>
    <name evidence="9" type="ordered locus">CAP2UW1_2234</name>
</gene>
<name>C7RP43_ACCRE</name>
<dbReference type="CDD" id="cd07133">
    <property type="entry name" value="ALDH_CALDH_CalB"/>
    <property type="match status" value="1"/>
</dbReference>
<dbReference type="InterPro" id="IPR015590">
    <property type="entry name" value="Aldehyde_DH_dom"/>
</dbReference>
<dbReference type="AlphaFoldDB" id="C7RP43"/>
<dbReference type="PANTHER" id="PTHR43570:SF20">
    <property type="entry name" value="ALDEHYDE DEHYDROGENASE ALDX-RELATED"/>
    <property type="match status" value="1"/>
</dbReference>
<dbReference type="Gene3D" id="3.40.605.10">
    <property type="entry name" value="Aldehyde Dehydrogenase, Chain A, domain 1"/>
    <property type="match status" value="1"/>
</dbReference>
<reference evidence="9" key="2">
    <citation type="submission" date="2009-09" db="EMBL/GenBank/DDBJ databases">
        <title>Complete sequence of chromosome of Candidatus Accumulibacter phosphatis clade IIA str. UW-1.</title>
        <authorList>
            <consortium name="US DOE Joint Genome Institute"/>
            <person name="Martin H.G."/>
            <person name="Ivanova N."/>
            <person name="Kunin V."/>
            <person name="Warnecke F."/>
            <person name="Barry K."/>
            <person name="He S."/>
            <person name="Salamov A."/>
            <person name="Szeto E."/>
            <person name="Dalin E."/>
            <person name="Pangilinan J.L."/>
            <person name="Lapidus A."/>
            <person name="Lowry S."/>
            <person name="Kyrpides N.C."/>
            <person name="McMahon K.D."/>
            <person name="Hugenholtz P."/>
        </authorList>
    </citation>
    <scope>NUCLEOTIDE SEQUENCE [LARGE SCALE GENOMIC DNA]</scope>
    <source>
        <strain evidence="9">UW-1</strain>
    </source>
</reference>
<dbReference type="Pfam" id="PF00171">
    <property type="entry name" value="Aldedh"/>
    <property type="match status" value="1"/>
</dbReference>
<evidence type="ECO:0000256" key="6">
    <source>
        <dbReference type="PROSITE-ProRule" id="PRU10007"/>
    </source>
</evidence>
<organism evidence="9">
    <name type="scientific">Accumulibacter regalis</name>
    <dbReference type="NCBI Taxonomy" id="522306"/>
    <lineage>
        <taxon>Bacteria</taxon>
        <taxon>Pseudomonadati</taxon>
        <taxon>Pseudomonadota</taxon>
        <taxon>Betaproteobacteria</taxon>
        <taxon>Candidatus Accumulibacter</taxon>
    </lineage>
</organism>
<dbReference type="SUPFAM" id="SSF53720">
    <property type="entry name" value="ALDH-like"/>
    <property type="match status" value="1"/>
</dbReference>
<dbReference type="PIRSF" id="PIRSF036492">
    <property type="entry name" value="ALDH"/>
    <property type="match status" value="1"/>
</dbReference>
<evidence type="ECO:0000256" key="2">
    <source>
        <dbReference type="ARBA" id="ARBA00023002"/>
    </source>
</evidence>
<proteinExistence type="inferred from homology"/>
<dbReference type="HOGENOM" id="CLU_005391_3_6_4"/>
<evidence type="ECO:0000256" key="3">
    <source>
        <dbReference type="ARBA" id="ARBA00023027"/>
    </source>
</evidence>
<dbReference type="PROSITE" id="PS00687">
    <property type="entry name" value="ALDEHYDE_DEHYDR_GLU"/>
    <property type="match status" value="1"/>
</dbReference>
<evidence type="ECO:0000256" key="4">
    <source>
        <dbReference type="PIRNR" id="PIRNR036492"/>
    </source>
</evidence>
<evidence type="ECO:0000259" key="8">
    <source>
        <dbReference type="Pfam" id="PF00171"/>
    </source>
</evidence>
<dbReference type="FunFam" id="3.40.309.10:FF:000003">
    <property type="entry name" value="Aldehyde dehydrogenase"/>
    <property type="match status" value="1"/>
</dbReference>
<dbReference type="GO" id="GO:0004029">
    <property type="term" value="F:aldehyde dehydrogenase (NAD+) activity"/>
    <property type="evidence" value="ECO:0007669"/>
    <property type="project" value="TreeGrafter"/>
</dbReference>
<evidence type="ECO:0000313" key="9">
    <source>
        <dbReference type="EMBL" id="ACV35525.1"/>
    </source>
</evidence>
<dbReference type="EMBL" id="CP001715">
    <property type="protein sequence ID" value="ACV35525.1"/>
    <property type="molecule type" value="Genomic_DNA"/>
</dbReference>
<dbReference type="KEGG" id="app:CAP2UW1_2234"/>
<reference evidence="9" key="1">
    <citation type="submission" date="2009-08" db="EMBL/GenBank/DDBJ databases">
        <authorList>
            <consortium name="US DOE Joint Genome Institute"/>
            <person name="Lucas S."/>
            <person name="Copeland A."/>
            <person name="Lapidus A."/>
            <person name="Glavina del Rio T."/>
            <person name="Dalin E."/>
            <person name="Tice H."/>
            <person name="Bruce D."/>
            <person name="Barry K."/>
            <person name="Pitluck S."/>
            <person name="Lowry S."/>
            <person name="Larimer F."/>
            <person name="Land M."/>
            <person name="Hauser L."/>
            <person name="Kyrpides N."/>
            <person name="Ivanova N."/>
            <person name="McMahon K.D."/>
            <person name="Hugenholtz P."/>
        </authorList>
    </citation>
    <scope>NUCLEOTIDE SEQUENCE</scope>
    <source>
        <strain evidence="9">UW-1</strain>
    </source>
</reference>
<sequence precursor="true">MPHPDPLASRFTRLQLAARGDSNPDRAVRERRLLTLDRLLLDNEPALADAVRRDFGHRSVAETRLLELFPSHAAIGHARRHLRRWMRPRARSVSLWFQPGRAEVRYQPLGAVGIIVPWNYPIFLAAAPLAAALAAGNRALVKMSENTPATASLFAELVARYFADDELSVVEGDVGVAQEFARLPFDHLLFTGSTPVGRQVMRAAADSLTPVTLELGGKSPAIIGPRLAASGHFARAVERIIIGKCMNAGQTCIAPDYVLLPVGQEQAFIEHARQVVADCYPAIESNTDYSTIVDQRQFARLCAYVEEARAGNAKIIDLAPGAVADSATRRLPPLALLDLSDSLRVMQEEIFGPLLPVLPYRDLDEAIRFVNSRPRPLALYYFDRENANIERVLNETVAGGVTVNDTILHIAQDDLPFGGVGPSGMGCYHGFAGFETFSVKKAVFRQSRLSAIGLFKPPYGAVFERLTRILLR</sequence>
<comment type="similarity">
    <text evidence="1 4 7">Belongs to the aldehyde dehydrogenase family.</text>
</comment>
<dbReference type="InterPro" id="IPR016161">
    <property type="entry name" value="Ald_DH/histidinol_DH"/>
</dbReference>
<dbReference type="Gene3D" id="3.40.309.10">
    <property type="entry name" value="Aldehyde Dehydrogenase, Chain A, domain 2"/>
    <property type="match status" value="1"/>
</dbReference>
<keyword evidence="3" id="KW-0520">NAD</keyword>
<feature type="active site" evidence="5 6">
    <location>
        <position position="214"/>
    </location>
</feature>
<keyword evidence="2 4" id="KW-0560">Oxidoreductase</keyword>
<dbReference type="InterPro" id="IPR012394">
    <property type="entry name" value="Aldehyde_DH_NAD(P)"/>
</dbReference>
<dbReference type="PANTHER" id="PTHR43570">
    <property type="entry name" value="ALDEHYDE DEHYDROGENASE"/>
    <property type="match status" value="1"/>
</dbReference>
<dbReference type="eggNOG" id="COG1012">
    <property type="taxonomic scope" value="Bacteria"/>
</dbReference>
<dbReference type="InterPro" id="IPR016162">
    <property type="entry name" value="Ald_DH_N"/>
</dbReference>
<evidence type="ECO:0000256" key="1">
    <source>
        <dbReference type="ARBA" id="ARBA00009986"/>
    </source>
</evidence>